<dbReference type="RefSeq" id="XP_019088061.1">
    <property type="nucleotide sequence ID" value="XM_019232516.1"/>
</dbReference>
<feature type="compositionally biased region" description="Basic and acidic residues" evidence="1">
    <location>
        <begin position="123"/>
        <end position="133"/>
    </location>
</feature>
<gene>
    <name evidence="3" type="primary">LOC109127565</name>
</gene>
<dbReference type="GeneID" id="109127565"/>
<evidence type="ECO:0000256" key="1">
    <source>
        <dbReference type="SAM" id="MobiDB-lite"/>
    </source>
</evidence>
<reference evidence="3" key="2">
    <citation type="submission" date="2025-08" db="UniProtKB">
        <authorList>
            <consortium name="RefSeq"/>
        </authorList>
    </citation>
    <scope>IDENTIFICATION</scope>
    <source>
        <tissue evidence="3">Leaf</tissue>
    </source>
</reference>
<evidence type="ECO:0000313" key="2">
    <source>
        <dbReference type="Proteomes" id="UP000694864"/>
    </source>
</evidence>
<reference evidence="2" key="1">
    <citation type="journal article" date="2014" name="Nat. Commun.">
        <title>The emerging biofuel crop Camelina sativa retains a highly undifferentiated hexaploid genome structure.</title>
        <authorList>
            <person name="Kagale S."/>
            <person name="Koh C."/>
            <person name="Nixon J."/>
            <person name="Bollina V."/>
            <person name="Clarke W.E."/>
            <person name="Tuteja R."/>
            <person name="Spillane C."/>
            <person name="Robinson S.J."/>
            <person name="Links M.G."/>
            <person name="Clarke C."/>
            <person name="Higgins E.E."/>
            <person name="Huebert T."/>
            <person name="Sharpe A.G."/>
            <person name="Parkin I.A."/>
        </authorList>
    </citation>
    <scope>NUCLEOTIDE SEQUENCE [LARGE SCALE GENOMIC DNA]</scope>
    <source>
        <strain evidence="2">cv. DH55</strain>
    </source>
</reference>
<sequence>MAAKDQVCVVLGEWVKVDSFVWNFEPETPPGNNFVRLRDGMSYKQLVAKVKEKLVLRAHEVVIKMAYHYPAWFELDERNGSSPQYITDDEEVGVFVRMRRYIEEVDLCVTVVNKTPPQQPSPQKEERHWLRHA</sequence>
<protein>
    <submittedName>
        <fullName evidence="3">Uncharacterized protein LOC109127565</fullName>
    </submittedName>
</protein>
<keyword evidence="2" id="KW-1185">Reference proteome</keyword>
<name>A0ABM1QMS3_CAMSA</name>
<proteinExistence type="predicted"/>
<feature type="region of interest" description="Disordered" evidence="1">
    <location>
        <begin position="113"/>
        <end position="133"/>
    </location>
</feature>
<accession>A0ABM1QMS3</accession>
<dbReference type="Proteomes" id="UP000694864">
    <property type="component" value="Chromosome 11"/>
</dbReference>
<organism evidence="2 3">
    <name type="scientific">Camelina sativa</name>
    <name type="common">False flax</name>
    <name type="synonym">Myagrum sativum</name>
    <dbReference type="NCBI Taxonomy" id="90675"/>
    <lineage>
        <taxon>Eukaryota</taxon>
        <taxon>Viridiplantae</taxon>
        <taxon>Streptophyta</taxon>
        <taxon>Embryophyta</taxon>
        <taxon>Tracheophyta</taxon>
        <taxon>Spermatophyta</taxon>
        <taxon>Magnoliopsida</taxon>
        <taxon>eudicotyledons</taxon>
        <taxon>Gunneridae</taxon>
        <taxon>Pentapetalae</taxon>
        <taxon>rosids</taxon>
        <taxon>malvids</taxon>
        <taxon>Brassicales</taxon>
        <taxon>Brassicaceae</taxon>
        <taxon>Camelineae</taxon>
        <taxon>Camelina</taxon>
    </lineage>
</organism>
<evidence type="ECO:0000313" key="3">
    <source>
        <dbReference type="RefSeq" id="XP_019088061.1"/>
    </source>
</evidence>